<evidence type="ECO:0000313" key="2">
    <source>
        <dbReference type="EMBL" id="VDL66141.1"/>
    </source>
</evidence>
<proteinExistence type="predicted"/>
<gene>
    <name evidence="2" type="ORF">NBR_LOCUS2552</name>
</gene>
<accession>A0A0N4XJ49</accession>
<dbReference type="EMBL" id="UYSL01002998">
    <property type="protein sequence ID" value="VDL66141.1"/>
    <property type="molecule type" value="Genomic_DNA"/>
</dbReference>
<evidence type="ECO:0000313" key="3">
    <source>
        <dbReference type="Proteomes" id="UP000271162"/>
    </source>
</evidence>
<evidence type="ECO:0000256" key="1">
    <source>
        <dbReference type="SAM" id="MobiDB-lite"/>
    </source>
</evidence>
<dbReference type="AlphaFoldDB" id="A0A0N4XJ49"/>
<reference evidence="2 3" key="2">
    <citation type="submission" date="2018-11" db="EMBL/GenBank/DDBJ databases">
        <authorList>
            <consortium name="Pathogen Informatics"/>
        </authorList>
    </citation>
    <scope>NUCLEOTIDE SEQUENCE [LARGE SCALE GENOMIC DNA]</scope>
</reference>
<name>A0A0N4XJ49_NIPBR</name>
<keyword evidence="3" id="KW-1185">Reference proteome</keyword>
<dbReference type="WBParaSite" id="NBR_0000255101-mRNA-1">
    <property type="protein sequence ID" value="NBR_0000255101-mRNA-1"/>
    <property type="gene ID" value="NBR_0000255101"/>
</dbReference>
<sequence>MQRICSSNVGNALRLQNARIFYACANSVIGRKYRFTVSIAFGRIALEKKGLSLGNQSAVSLLKRSTTWWSTRKNLPWYPPCGVLLERITFGGARMEFHNRPENNHPSECGLFGKKNDSSD</sequence>
<protein>
    <submittedName>
        <fullName evidence="2 4">Uncharacterized protein</fullName>
    </submittedName>
</protein>
<reference evidence="4" key="1">
    <citation type="submission" date="2017-02" db="UniProtKB">
        <authorList>
            <consortium name="WormBaseParasite"/>
        </authorList>
    </citation>
    <scope>IDENTIFICATION</scope>
</reference>
<evidence type="ECO:0000313" key="4">
    <source>
        <dbReference type="WBParaSite" id="NBR_0000255101-mRNA-1"/>
    </source>
</evidence>
<organism evidence="4">
    <name type="scientific">Nippostrongylus brasiliensis</name>
    <name type="common">Rat hookworm</name>
    <dbReference type="NCBI Taxonomy" id="27835"/>
    <lineage>
        <taxon>Eukaryota</taxon>
        <taxon>Metazoa</taxon>
        <taxon>Ecdysozoa</taxon>
        <taxon>Nematoda</taxon>
        <taxon>Chromadorea</taxon>
        <taxon>Rhabditida</taxon>
        <taxon>Rhabditina</taxon>
        <taxon>Rhabditomorpha</taxon>
        <taxon>Strongyloidea</taxon>
        <taxon>Heligmosomidae</taxon>
        <taxon>Nippostrongylus</taxon>
    </lineage>
</organism>
<dbReference type="Proteomes" id="UP000271162">
    <property type="component" value="Unassembled WGS sequence"/>
</dbReference>
<feature type="region of interest" description="Disordered" evidence="1">
    <location>
        <begin position="99"/>
        <end position="120"/>
    </location>
</feature>